<dbReference type="OrthoDB" id="5361565at2759"/>
<dbReference type="Gene3D" id="2.40.70.10">
    <property type="entry name" value="Acid Proteases"/>
    <property type="match status" value="2"/>
</dbReference>
<dbReference type="STRING" id="1380566.A0A179FL47"/>
<evidence type="ECO:0000256" key="1">
    <source>
        <dbReference type="SAM" id="MobiDB-lite"/>
    </source>
</evidence>
<evidence type="ECO:0000313" key="6">
    <source>
        <dbReference type="Proteomes" id="UP000078397"/>
    </source>
</evidence>
<keyword evidence="3" id="KW-0732">Signal</keyword>
<dbReference type="KEGG" id="pchm:VFPPC_07566"/>
<dbReference type="PROSITE" id="PS51767">
    <property type="entry name" value="PEPTIDASE_A1"/>
    <property type="match status" value="1"/>
</dbReference>
<keyword evidence="2" id="KW-1133">Transmembrane helix</keyword>
<dbReference type="GeneID" id="28850396"/>
<dbReference type="InterPro" id="IPR033121">
    <property type="entry name" value="PEPTIDASE_A1"/>
</dbReference>
<accession>A0A179FL47</accession>
<protein>
    <submittedName>
        <fullName evidence="5">Aspartic-type endopeptidase</fullName>
    </submittedName>
</protein>
<dbReference type="AlphaFoldDB" id="A0A179FL47"/>
<proteinExistence type="predicted"/>
<keyword evidence="2" id="KW-0812">Transmembrane</keyword>
<feature type="region of interest" description="Disordered" evidence="1">
    <location>
        <begin position="525"/>
        <end position="553"/>
    </location>
</feature>
<feature type="chain" id="PRO_5008101839" evidence="3">
    <location>
        <begin position="26"/>
        <end position="553"/>
    </location>
</feature>
<feature type="domain" description="Peptidase A1" evidence="4">
    <location>
        <begin position="50"/>
        <end position="398"/>
    </location>
</feature>
<dbReference type="EMBL" id="LSBJ02000004">
    <property type="protein sequence ID" value="OAQ65940.1"/>
    <property type="molecule type" value="Genomic_DNA"/>
</dbReference>
<evidence type="ECO:0000313" key="5">
    <source>
        <dbReference type="EMBL" id="OAQ65940.1"/>
    </source>
</evidence>
<dbReference type="SUPFAM" id="SSF50630">
    <property type="entry name" value="Acid proteases"/>
    <property type="match status" value="1"/>
</dbReference>
<evidence type="ECO:0000256" key="3">
    <source>
        <dbReference type="SAM" id="SignalP"/>
    </source>
</evidence>
<dbReference type="InterPro" id="IPR021109">
    <property type="entry name" value="Peptidase_aspartic_dom_sf"/>
</dbReference>
<keyword evidence="2" id="KW-0472">Membrane</keyword>
<reference evidence="5 6" key="1">
    <citation type="journal article" date="2016" name="PLoS Pathog.">
        <title>Biosynthesis of antibiotic leucinostatins in bio-control fungus Purpureocillium lilacinum and their inhibition on phytophthora revealed by genome mining.</title>
        <authorList>
            <person name="Wang G."/>
            <person name="Liu Z."/>
            <person name="Lin R."/>
            <person name="Li E."/>
            <person name="Mao Z."/>
            <person name="Ling J."/>
            <person name="Yang Y."/>
            <person name="Yin W.B."/>
            <person name="Xie B."/>
        </authorList>
    </citation>
    <scope>NUCLEOTIDE SEQUENCE [LARGE SCALE GENOMIC DNA]</scope>
    <source>
        <strain evidence="5">170</strain>
    </source>
</reference>
<feature type="transmembrane region" description="Helical" evidence="2">
    <location>
        <begin position="442"/>
        <end position="465"/>
    </location>
</feature>
<evidence type="ECO:0000256" key="2">
    <source>
        <dbReference type="SAM" id="Phobius"/>
    </source>
</evidence>
<feature type="signal peptide" evidence="3">
    <location>
        <begin position="1"/>
        <end position="25"/>
    </location>
</feature>
<evidence type="ECO:0000259" key="4">
    <source>
        <dbReference type="PROSITE" id="PS51767"/>
    </source>
</evidence>
<comment type="caution">
    <text evidence="5">The sequence shown here is derived from an EMBL/GenBank/DDBJ whole genome shotgun (WGS) entry which is preliminary data.</text>
</comment>
<gene>
    <name evidence="5" type="ORF">VFPPC_07566</name>
</gene>
<dbReference type="RefSeq" id="XP_018143027.1">
    <property type="nucleotide sequence ID" value="XM_018286402.1"/>
</dbReference>
<name>A0A179FL47_METCM</name>
<organism evidence="5 6">
    <name type="scientific">Pochonia chlamydosporia 170</name>
    <dbReference type="NCBI Taxonomy" id="1380566"/>
    <lineage>
        <taxon>Eukaryota</taxon>
        <taxon>Fungi</taxon>
        <taxon>Dikarya</taxon>
        <taxon>Ascomycota</taxon>
        <taxon>Pezizomycotina</taxon>
        <taxon>Sordariomycetes</taxon>
        <taxon>Hypocreomycetidae</taxon>
        <taxon>Hypocreales</taxon>
        <taxon>Clavicipitaceae</taxon>
        <taxon>Pochonia</taxon>
    </lineage>
</organism>
<dbReference type="Proteomes" id="UP000078397">
    <property type="component" value="Unassembled WGS sequence"/>
</dbReference>
<keyword evidence="6" id="KW-1185">Reference proteome</keyword>
<sequence>MLSGLAIAAALCVLLLSSGSLFVFASTNCVPYPVATRIGNVTLSNGQVARGAVFSVGTPEQNFAFLPQWPLNNIIVYGTNGYCVSPAPRTSIGCTTWRGGQYDAVTSTTRKTAEAGSYPFDSNGYPTLDFISDALKINSNVTLPQISMGTPLQDWGQQGYYPMMAIGLGKNSTILKALRSTGKIFSRTWSMWYGWTGSSALTQVDGTLVFGGYDRAKVSGSGYTLAMTDHSGCETQLMVTIGDIILNFPNGSTASLLQSSKDSIAACIVPDYPVLMTMPLDPYFQAFQNLTGTSLGDRTLGLAYYSMLYRDGDIPYAGDMTFKLQSGPTIRIPNHQLVVPNRYVDPSNGEVKANVSQQNLVINTVQNINAKDLPKLGRQFLSSLYLMVNEDQRQFTLWRSNPTNTVDLVTIDEKGNELTNFCSSDSALEDSSSQSKVVPTGAIVGASVGAVAVASIFGLGIFVLFRRRRRQRYATNVVVEVTSPSQTNEDDDKLKKRDQELQIHSVPLPGIDGLDDISSLARDGYAKSELDGSSSVKSPGRHVGMQQQFELPG</sequence>